<dbReference type="EMBL" id="JATAAI010000012">
    <property type="protein sequence ID" value="KAK1741986.1"/>
    <property type="molecule type" value="Genomic_DNA"/>
</dbReference>
<sequence>MLRGILRNVQYLFLFFSVLLVFLALQKLQYLPQHNSIGIREGAADFDKPDYNELKSSFYYRGGDETKEIGWRSFRVGVFKFILPSFSSPSSASLSSTSSLSRNSRSENNDYYLTVPPPNDRPKSVAYILDLSIRNQSADIVDTNTIANARTMAKSIQRMHSGSKYDYKLYAFSNSKAILSSPTNDENDNDRRIKIFKLGFEIIDSKVYREKTDDIDSIRGETTTRSSNKLIGSNRHMYKIWKRHDLIISLSGIELHSSWNLDGLFDILLSKNSLRFPGVDSFLLQPHHSYTRGREEILIFNGSSHRAYETCLKFFSCVTADGIVSNGMAKETEAEADVSRRCIDQIDSNRGLAMCTYHQDFIDCSESMLTKDATR</sequence>
<evidence type="ECO:0000313" key="2">
    <source>
        <dbReference type="EMBL" id="KAK1741986.1"/>
    </source>
</evidence>
<dbReference type="AlphaFoldDB" id="A0AAD9DC14"/>
<reference evidence="2" key="1">
    <citation type="submission" date="2023-06" db="EMBL/GenBank/DDBJ databases">
        <title>Survivors Of The Sea: Transcriptome response of Skeletonema marinoi to long-term dormancy.</title>
        <authorList>
            <person name="Pinder M.I.M."/>
            <person name="Kourtchenko O."/>
            <person name="Robertson E.K."/>
            <person name="Larsson T."/>
            <person name="Maumus F."/>
            <person name="Osuna-Cruz C.M."/>
            <person name="Vancaester E."/>
            <person name="Stenow R."/>
            <person name="Vandepoele K."/>
            <person name="Ploug H."/>
            <person name="Bruchert V."/>
            <person name="Godhe A."/>
            <person name="Topel M."/>
        </authorList>
    </citation>
    <scope>NUCLEOTIDE SEQUENCE</scope>
    <source>
        <strain evidence="2">R05AC</strain>
    </source>
</reference>
<evidence type="ECO:0000256" key="1">
    <source>
        <dbReference type="SAM" id="MobiDB-lite"/>
    </source>
</evidence>
<evidence type="ECO:0000313" key="3">
    <source>
        <dbReference type="Proteomes" id="UP001224775"/>
    </source>
</evidence>
<name>A0AAD9DC14_9STRA</name>
<feature type="compositionally biased region" description="Low complexity" evidence="1">
    <location>
        <begin position="87"/>
        <end position="103"/>
    </location>
</feature>
<feature type="region of interest" description="Disordered" evidence="1">
    <location>
        <begin position="87"/>
        <end position="118"/>
    </location>
</feature>
<gene>
    <name evidence="2" type="ORF">QTG54_007559</name>
</gene>
<protein>
    <submittedName>
        <fullName evidence="2">Uncharacterized protein</fullName>
    </submittedName>
</protein>
<organism evidence="2 3">
    <name type="scientific">Skeletonema marinoi</name>
    <dbReference type="NCBI Taxonomy" id="267567"/>
    <lineage>
        <taxon>Eukaryota</taxon>
        <taxon>Sar</taxon>
        <taxon>Stramenopiles</taxon>
        <taxon>Ochrophyta</taxon>
        <taxon>Bacillariophyta</taxon>
        <taxon>Coscinodiscophyceae</taxon>
        <taxon>Thalassiosirophycidae</taxon>
        <taxon>Thalassiosirales</taxon>
        <taxon>Skeletonemataceae</taxon>
        <taxon>Skeletonema</taxon>
        <taxon>Skeletonema marinoi-dohrnii complex</taxon>
    </lineage>
</organism>
<proteinExistence type="predicted"/>
<accession>A0AAD9DC14</accession>
<dbReference type="Proteomes" id="UP001224775">
    <property type="component" value="Unassembled WGS sequence"/>
</dbReference>
<keyword evidence="3" id="KW-1185">Reference proteome</keyword>
<comment type="caution">
    <text evidence="2">The sequence shown here is derived from an EMBL/GenBank/DDBJ whole genome shotgun (WGS) entry which is preliminary data.</text>
</comment>